<evidence type="ECO:0000256" key="2">
    <source>
        <dbReference type="ARBA" id="ARBA00007883"/>
    </source>
</evidence>
<keyword evidence="12" id="KW-1185">Reference proteome</keyword>
<feature type="transmembrane region" description="Helical" evidence="8">
    <location>
        <begin position="731"/>
        <end position="751"/>
    </location>
</feature>
<feature type="transmembrane region" description="Helical" evidence="8">
    <location>
        <begin position="858"/>
        <end position="876"/>
    </location>
</feature>
<comment type="similarity">
    <text evidence="2">Belongs to the LU7TM family.</text>
</comment>
<dbReference type="Pfam" id="PF21902">
    <property type="entry name" value="PTM1-like_N"/>
    <property type="match status" value="1"/>
</dbReference>
<dbReference type="Pfam" id="PF06814">
    <property type="entry name" value="GOST_TM"/>
    <property type="match status" value="1"/>
</dbReference>
<feature type="compositionally biased region" description="Basic and acidic residues" evidence="7">
    <location>
        <begin position="1039"/>
        <end position="1050"/>
    </location>
</feature>
<evidence type="ECO:0008006" key="13">
    <source>
        <dbReference type="Google" id="ProtNLM"/>
    </source>
</evidence>
<keyword evidence="6 8" id="KW-0472">Membrane</keyword>
<dbReference type="AlphaFoldDB" id="A0AAJ5YQE0"/>
<dbReference type="GO" id="GO:0042147">
    <property type="term" value="P:retrograde transport, endosome to Golgi"/>
    <property type="evidence" value="ECO:0007669"/>
    <property type="project" value="TreeGrafter"/>
</dbReference>
<feature type="transmembrane region" description="Helical" evidence="8">
    <location>
        <begin position="962"/>
        <end position="979"/>
    </location>
</feature>
<reference evidence="11 12" key="1">
    <citation type="submission" date="2023-03" db="EMBL/GenBank/DDBJ databases">
        <title>Mating type loci evolution in Malassezia.</title>
        <authorList>
            <person name="Coelho M.A."/>
        </authorList>
    </citation>
    <scope>NUCLEOTIDE SEQUENCE [LARGE SCALE GENOMIC DNA]</scope>
    <source>
        <strain evidence="11 12">CBS 9725</strain>
    </source>
</reference>
<dbReference type="Proteomes" id="UP001219567">
    <property type="component" value="Chromosome 1"/>
</dbReference>
<gene>
    <name evidence="11" type="ORF">MYAM1_000914</name>
</gene>
<evidence type="ECO:0000256" key="1">
    <source>
        <dbReference type="ARBA" id="ARBA00004141"/>
    </source>
</evidence>
<keyword evidence="4" id="KW-0732">Signal</keyword>
<dbReference type="PANTHER" id="PTHR21229">
    <property type="entry name" value="LUNG SEVEN TRANSMEMBRANE RECEPTOR"/>
    <property type="match status" value="1"/>
</dbReference>
<organism evidence="11 12">
    <name type="scientific">Malassezia yamatoensis</name>
    <dbReference type="NCBI Taxonomy" id="253288"/>
    <lineage>
        <taxon>Eukaryota</taxon>
        <taxon>Fungi</taxon>
        <taxon>Dikarya</taxon>
        <taxon>Basidiomycota</taxon>
        <taxon>Ustilaginomycotina</taxon>
        <taxon>Malasseziomycetes</taxon>
        <taxon>Malasseziales</taxon>
        <taxon>Malasseziaceae</taxon>
        <taxon>Malassezia</taxon>
    </lineage>
</organism>
<keyword evidence="3 8" id="KW-0812">Transmembrane</keyword>
<evidence type="ECO:0000256" key="5">
    <source>
        <dbReference type="ARBA" id="ARBA00022989"/>
    </source>
</evidence>
<evidence type="ECO:0000313" key="12">
    <source>
        <dbReference type="Proteomes" id="UP001219567"/>
    </source>
</evidence>
<feature type="region of interest" description="Disordered" evidence="7">
    <location>
        <begin position="1039"/>
        <end position="1102"/>
    </location>
</feature>
<evidence type="ECO:0000259" key="10">
    <source>
        <dbReference type="Pfam" id="PF21902"/>
    </source>
</evidence>
<feature type="compositionally biased region" description="Pro residues" evidence="7">
    <location>
        <begin position="423"/>
        <end position="435"/>
    </location>
</feature>
<feature type="domain" description="PTM1-like N-terminal" evidence="10">
    <location>
        <begin position="573"/>
        <end position="696"/>
    </location>
</feature>
<evidence type="ECO:0000256" key="6">
    <source>
        <dbReference type="ARBA" id="ARBA00023136"/>
    </source>
</evidence>
<comment type="subcellular location">
    <subcellularLocation>
        <location evidence="1">Membrane</location>
        <topology evidence="1">Multi-pass membrane protein</topology>
    </subcellularLocation>
</comment>
<dbReference type="InterPro" id="IPR053937">
    <property type="entry name" value="GOST_TM"/>
</dbReference>
<feature type="transmembrane region" description="Helical" evidence="8">
    <location>
        <begin position="543"/>
        <end position="564"/>
    </location>
</feature>
<evidence type="ECO:0000256" key="3">
    <source>
        <dbReference type="ARBA" id="ARBA00022692"/>
    </source>
</evidence>
<dbReference type="GO" id="GO:0005829">
    <property type="term" value="C:cytosol"/>
    <property type="evidence" value="ECO:0007669"/>
    <property type="project" value="GOC"/>
</dbReference>
<sequence length="1102" mass="124928">MQPQNKRVEWESVLGQMLRSFTRPQLYKLAKEAELKNVKQSTSKSEIAQAFMRQRFSMQDGSNYQSTPENFFPLEPSVLFLLAYSKNGFLKAVQSTNTDVSIEKQSGQIGAAVRGSKSAIARMKEWLESFHVQIHRSEMTVPDQISDRYLRYIAKASGCYIQRDSELAKLFFLDATAAFNAYVLVQQATFSKRQDYLLLHGVSDQNLPFLAFEAGTKTCVQDAFVMEKPHVRYTLPADTTQTYDMDELKWDSMRQTSQPAAIPSWLRDGDWRQQLVMTFGHAVYPASDTKEKKVEQLESPLFLQSEPPSCRDGYSPVGPYIPSKQSKASYFRLSYYCVLGNRPLELIITLKGSLDKTQFHFAEWVTSTDTTILCPTAPVDASLSSQHTAPASVQALRKTALDTYLQSIHAWGDEAYPGADPISPDPHPSHSPLPPREIGLDLDDRRLCLKLRRTEKIDSREIEYRLDDDQRCFVLHQNASKTDAMRGYAHTSTIAWCYWPTIEEHTELLNELVQTPYEALGRRSPPPLVSPEISTMARMSVTWAWQVLVVTLILLITRGSAYVVSIKDTEGMRQACSGMYAGKNTFIDVIFEQGSQGRASALVYEVAELGHIGKHDPYRQPYGQLYKSYVCTPMAVEHKLCMQNQLGEFIIDESQGQTYTIQQKTFNFGANLNQSVALHYNVTVDGYYCVGATAVTVGKNTTEGISSTFQGKVHFNNTFDGNLPAAEHPKLYFYAWMTLAYIVLGTAWISLCAMHRDQIVTVQHFISVMIVFLVIEMACEWLFYLYFNRHQVDYSRFVSVDKSTAVTAMARFLLVLTSFMGAARDSLSFFLLLIVSMGYGVVRPTIGSVLRKVQILTVLHFLFGCLYSVGIVLILIDMEGTWTLFFIFPLAGTLSAFMSWTLYSLKSTMQYLTDRRQTYKCSMFQRLYLILMCAVVAIVGFFVFSSFILATNDTNDLATTSWQYRWFLLDGSMTLLYFLGQNMRLAMSDELATDEEADGGNYEVHTLGGSDDELDEDAIEVQSEHLHDLSHMQEAVRKAEERPKLDDHTFSKISQDDDSLVFDADTPEHHHEPSARASYDASSNHLERERLRLSDDEGDHLH</sequence>
<evidence type="ECO:0000256" key="4">
    <source>
        <dbReference type="ARBA" id="ARBA00022729"/>
    </source>
</evidence>
<dbReference type="InterPro" id="IPR053938">
    <property type="entry name" value="PTM1-like_N"/>
</dbReference>
<feature type="transmembrane region" description="Helical" evidence="8">
    <location>
        <begin position="882"/>
        <end position="905"/>
    </location>
</feature>
<accession>A0AAJ5YQE0</accession>
<evidence type="ECO:0000259" key="9">
    <source>
        <dbReference type="Pfam" id="PF06814"/>
    </source>
</evidence>
<name>A0AAJ5YQE0_9BASI</name>
<protein>
    <recommendedName>
        <fullName evidence="13">Membrane protein PTM1</fullName>
    </recommendedName>
</protein>
<evidence type="ECO:0000256" key="8">
    <source>
        <dbReference type="SAM" id="Phobius"/>
    </source>
</evidence>
<dbReference type="InterPro" id="IPR009637">
    <property type="entry name" value="GPR107/GPR108-like"/>
</dbReference>
<feature type="transmembrane region" description="Helical" evidence="8">
    <location>
        <begin position="829"/>
        <end position="846"/>
    </location>
</feature>
<feature type="domain" description="GOST seven transmembrane" evidence="9">
    <location>
        <begin position="729"/>
        <end position="977"/>
    </location>
</feature>
<evidence type="ECO:0000313" key="11">
    <source>
        <dbReference type="EMBL" id="WFC98190.1"/>
    </source>
</evidence>
<dbReference type="GO" id="GO:0005794">
    <property type="term" value="C:Golgi apparatus"/>
    <property type="evidence" value="ECO:0007669"/>
    <property type="project" value="TreeGrafter"/>
</dbReference>
<dbReference type="PANTHER" id="PTHR21229:SF1">
    <property type="entry name" value="GH17801P"/>
    <property type="match status" value="1"/>
</dbReference>
<proteinExistence type="inferred from homology"/>
<dbReference type="GO" id="GO:0016020">
    <property type="term" value="C:membrane"/>
    <property type="evidence" value="ECO:0007669"/>
    <property type="project" value="UniProtKB-SubCell"/>
</dbReference>
<keyword evidence="5 8" id="KW-1133">Transmembrane helix</keyword>
<feature type="transmembrane region" description="Helical" evidence="8">
    <location>
        <begin position="763"/>
        <end position="784"/>
    </location>
</feature>
<feature type="transmembrane region" description="Helical" evidence="8">
    <location>
        <begin position="926"/>
        <end position="950"/>
    </location>
</feature>
<feature type="compositionally biased region" description="Basic and acidic residues" evidence="7">
    <location>
        <begin position="1085"/>
        <end position="1102"/>
    </location>
</feature>
<dbReference type="EMBL" id="CP119943">
    <property type="protein sequence ID" value="WFC98190.1"/>
    <property type="molecule type" value="Genomic_DNA"/>
</dbReference>
<feature type="region of interest" description="Disordered" evidence="7">
    <location>
        <begin position="416"/>
        <end position="436"/>
    </location>
</feature>
<evidence type="ECO:0000256" key="7">
    <source>
        <dbReference type="SAM" id="MobiDB-lite"/>
    </source>
</evidence>